<dbReference type="GO" id="GO:0009401">
    <property type="term" value="P:phosphoenolpyruvate-dependent sugar phosphotransferase system"/>
    <property type="evidence" value="ECO:0007669"/>
    <property type="project" value="UniProtKB-KW"/>
</dbReference>
<protein>
    <submittedName>
        <fullName evidence="17">PTS system 2-O-a-mannosyl-D-glycerate specific transporter IIABC component</fullName>
    </submittedName>
</protein>
<evidence type="ECO:0000256" key="9">
    <source>
        <dbReference type="ARBA" id="ARBA00022777"/>
    </source>
</evidence>
<dbReference type="CDD" id="cd05569">
    <property type="entry name" value="PTS_IIB_fructose"/>
    <property type="match status" value="1"/>
</dbReference>
<dbReference type="AlphaFoldDB" id="A0A5B9Y7B0"/>
<dbReference type="InterPro" id="IPR002178">
    <property type="entry name" value="PTS_EIIA_type-2_dom"/>
</dbReference>
<keyword evidence="3" id="KW-1003">Cell membrane</keyword>
<keyword evidence="11 13" id="KW-0472">Membrane</keyword>
<evidence type="ECO:0000256" key="13">
    <source>
        <dbReference type="SAM" id="Phobius"/>
    </source>
</evidence>
<feature type="transmembrane region" description="Helical" evidence="13">
    <location>
        <begin position="540"/>
        <end position="560"/>
    </location>
</feature>
<accession>A0A5B9Y7B0</accession>
<keyword evidence="6" id="KW-0808">Transferase</keyword>
<dbReference type="InterPro" id="IPR003501">
    <property type="entry name" value="PTS_EIIB_2/3"/>
</dbReference>
<dbReference type="Gene3D" id="3.40.930.10">
    <property type="entry name" value="Mannitol-specific EII, Chain A"/>
    <property type="match status" value="1"/>
</dbReference>
<sequence>MSESKNNIIFINENIKDKNSVLEFLSKVALDNGYTNNKDSVLEAYTNRENQISTGLEDEFAIPHAKSKAISKPGLIFIKLSEGIEWETFDNKKVKYIISFLIPESGGSDYLEKLSILAGNLADTETRKKIKNCKTESEVNEVLNSFFMTKEKEVKKNKKKSDKYILGISSCAAGLAHTYMAKKAIEDACEKLGYNYKVEAHGSLGVENRITEEELKNALFLIKAVDVEVDEENRFNNLFKYQCSTNDFIKNKEKELEKAISKYEKVKNNFTEKEEVEFNTKNIDSSESNKKDNIAKRFGRDILKHMMSGIGYCIPLLIGAGLMIGISQLLALISVENSVENFSSLFPGTLDSKDWVQDVKGWNGFIWTLYFFGMNIGLGYLFLTLLGGFIGYSINGKAGLAPGLIAGFVCIMRNTGFIGVILTSLTVGYIIKFVIAFMTPKGKLRPLGSVLFVPLIGFFAAISMGWWVYGFPLEWLNVALQDGLKKLAENQTQLVLLCVLIAGMMAFDLGGPVNKSAWAVYTFLWTDTSNSDVVRFVPNAAGNIAIAVPALGIAIATWIVPRYFTLDDKVKANTSFITGLFGISEGAIPFLIKYPLRSICINVTGAILAVIPFVVTKNTMTVGAGAIYGWVFTSNPWLYIVCIMLGAVWVGCWQALFQKIHFHKKTNTKFALYYSKNDFKNNFISIGNLFVKKENKKPLLEDKFKIFINDNNINIEKIENY</sequence>
<dbReference type="GO" id="GO:0022877">
    <property type="term" value="F:protein-N(PI)-phosphohistidine-fructose phosphotransferase system transporter activity"/>
    <property type="evidence" value="ECO:0007669"/>
    <property type="project" value="InterPro"/>
</dbReference>
<dbReference type="InterPro" id="IPR006327">
    <property type="entry name" value="PTS_IIC_fruc"/>
</dbReference>
<gene>
    <name evidence="17" type="primary">mngA</name>
    <name evidence="17" type="ORF">SCHIN_v1c07970</name>
</gene>
<dbReference type="InterPro" id="IPR050864">
    <property type="entry name" value="Bacterial_PTS_Sugar_Transport"/>
</dbReference>
<keyword evidence="9" id="KW-0418">Kinase</keyword>
<evidence type="ECO:0000259" key="16">
    <source>
        <dbReference type="PROSITE" id="PS51104"/>
    </source>
</evidence>
<comment type="subcellular location">
    <subcellularLocation>
        <location evidence="1">Cell inner membrane</location>
        <topology evidence="1">Multi-pass membrane protein</topology>
    </subcellularLocation>
</comment>
<dbReference type="PROSITE" id="PS51094">
    <property type="entry name" value="PTS_EIIA_TYPE_2"/>
    <property type="match status" value="1"/>
</dbReference>
<dbReference type="EMBL" id="CP043026">
    <property type="protein sequence ID" value="QEH61992.1"/>
    <property type="molecule type" value="Genomic_DNA"/>
</dbReference>
<evidence type="ECO:0000313" key="17">
    <source>
        <dbReference type="EMBL" id="QEH61992.1"/>
    </source>
</evidence>
<dbReference type="Proteomes" id="UP000323144">
    <property type="component" value="Chromosome"/>
</dbReference>
<feature type="transmembrane region" description="Helical" evidence="13">
    <location>
        <begin position="636"/>
        <end position="657"/>
    </location>
</feature>
<dbReference type="NCBIfam" id="TIGR00848">
    <property type="entry name" value="fruA"/>
    <property type="match status" value="1"/>
</dbReference>
<feature type="transmembrane region" description="Helical" evidence="13">
    <location>
        <begin position="420"/>
        <end position="438"/>
    </location>
</feature>
<evidence type="ECO:0000256" key="5">
    <source>
        <dbReference type="ARBA" id="ARBA00022597"/>
    </source>
</evidence>
<evidence type="ECO:0000256" key="2">
    <source>
        <dbReference type="ARBA" id="ARBA00022448"/>
    </source>
</evidence>
<feature type="transmembrane region" description="Helical" evidence="13">
    <location>
        <begin position="599"/>
        <end position="616"/>
    </location>
</feature>
<dbReference type="InterPro" id="IPR013011">
    <property type="entry name" value="PTS_EIIB_2"/>
</dbReference>
<evidence type="ECO:0000256" key="7">
    <source>
        <dbReference type="ARBA" id="ARBA00022683"/>
    </source>
</evidence>
<dbReference type="PANTHER" id="PTHR30505:SF0">
    <property type="entry name" value="FRUCTOSE-LIKE PTS SYSTEM EIIBC COMPONENT-RELATED"/>
    <property type="match status" value="1"/>
</dbReference>
<evidence type="ECO:0000256" key="10">
    <source>
        <dbReference type="ARBA" id="ARBA00022989"/>
    </source>
</evidence>
<keyword evidence="4" id="KW-0597">Phosphoprotein</keyword>
<dbReference type="Gene3D" id="3.40.50.2300">
    <property type="match status" value="1"/>
</dbReference>
<keyword evidence="12" id="KW-0175">Coiled coil</keyword>
<dbReference type="InterPro" id="IPR016152">
    <property type="entry name" value="PTrfase/Anion_transptr"/>
</dbReference>
<evidence type="ECO:0000259" key="15">
    <source>
        <dbReference type="PROSITE" id="PS51099"/>
    </source>
</evidence>
<proteinExistence type="predicted"/>
<dbReference type="PROSITE" id="PS51104">
    <property type="entry name" value="PTS_EIIC_TYPE_2"/>
    <property type="match status" value="1"/>
</dbReference>
<dbReference type="CDD" id="cd00211">
    <property type="entry name" value="PTS_IIA_fru"/>
    <property type="match status" value="1"/>
</dbReference>
<dbReference type="GO" id="GO:0005351">
    <property type="term" value="F:carbohydrate:proton symporter activity"/>
    <property type="evidence" value="ECO:0007669"/>
    <property type="project" value="InterPro"/>
</dbReference>
<evidence type="ECO:0000256" key="12">
    <source>
        <dbReference type="SAM" id="Coils"/>
    </source>
</evidence>
<dbReference type="PROSITE" id="PS51099">
    <property type="entry name" value="PTS_EIIB_TYPE_2"/>
    <property type="match status" value="1"/>
</dbReference>
<evidence type="ECO:0000256" key="8">
    <source>
        <dbReference type="ARBA" id="ARBA00022692"/>
    </source>
</evidence>
<dbReference type="GO" id="GO:0090563">
    <property type="term" value="F:protein-phosphocysteine-sugar phosphotransferase activity"/>
    <property type="evidence" value="ECO:0007669"/>
    <property type="project" value="TreeGrafter"/>
</dbReference>
<feature type="domain" description="PTS EIIC type-2" evidence="16">
    <location>
        <begin position="302"/>
        <end position="721"/>
    </location>
</feature>
<evidence type="ECO:0000313" key="18">
    <source>
        <dbReference type="Proteomes" id="UP000323144"/>
    </source>
</evidence>
<reference evidence="17 18" key="1">
    <citation type="submission" date="2019-08" db="EMBL/GenBank/DDBJ databases">
        <title>Complete genome sequence of Spiroplasma chinense CCH (DSM 19755).</title>
        <authorList>
            <person name="Shen H.-Y."/>
            <person name="Lin Y.-C."/>
            <person name="Chou L."/>
            <person name="Kuo C.-H."/>
        </authorList>
    </citation>
    <scope>NUCLEOTIDE SEQUENCE [LARGE SCALE GENOMIC DNA]</scope>
    <source>
        <strain evidence="17 18">CCH</strain>
    </source>
</reference>
<keyword evidence="5" id="KW-0762">Sugar transport</keyword>
<dbReference type="InterPro" id="IPR004715">
    <property type="entry name" value="PTS_IIA_fruc"/>
</dbReference>
<dbReference type="Pfam" id="PF02302">
    <property type="entry name" value="PTS_IIB"/>
    <property type="match status" value="1"/>
</dbReference>
<dbReference type="RefSeq" id="WP_166508365.1">
    <property type="nucleotide sequence ID" value="NZ_CP043026.1"/>
</dbReference>
<evidence type="ECO:0000256" key="6">
    <source>
        <dbReference type="ARBA" id="ARBA00022679"/>
    </source>
</evidence>
<keyword evidence="10 13" id="KW-1133">Transmembrane helix</keyword>
<name>A0A5B9Y7B0_9MOLU</name>
<dbReference type="PANTHER" id="PTHR30505">
    <property type="entry name" value="FRUCTOSE-LIKE PERMEASE"/>
    <property type="match status" value="1"/>
</dbReference>
<dbReference type="SUPFAM" id="SSF55804">
    <property type="entry name" value="Phoshotransferase/anion transport protein"/>
    <property type="match status" value="1"/>
</dbReference>
<dbReference type="Pfam" id="PF00359">
    <property type="entry name" value="PTS_EIIA_2"/>
    <property type="match status" value="1"/>
</dbReference>
<keyword evidence="2" id="KW-0813">Transport</keyword>
<dbReference type="InterPro" id="IPR036095">
    <property type="entry name" value="PTS_EIIB-like_sf"/>
</dbReference>
<dbReference type="SUPFAM" id="SSF52794">
    <property type="entry name" value="PTS system IIB component-like"/>
    <property type="match status" value="1"/>
</dbReference>
<evidence type="ECO:0000256" key="4">
    <source>
        <dbReference type="ARBA" id="ARBA00022553"/>
    </source>
</evidence>
<dbReference type="KEGG" id="schi:SCHIN_v1c07970"/>
<keyword evidence="7" id="KW-0598">Phosphotransferase system</keyword>
<dbReference type="GO" id="GO:0005886">
    <property type="term" value="C:plasma membrane"/>
    <property type="evidence" value="ECO:0007669"/>
    <property type="project" value="UniProtKB-SubCell"/>
</dbReference>
<feature type="transmembrane region" description="Helical" evidence="13">
    <location>
        <begin position="365"/>
        <end position="386"/>
    </location>
</feature>
<dbReference type="InterPro" id="IPR013014">
    <property type="entry name" value="PTS_EIIC_2"/>
</dbReference>
<feature type="transmembrane region" description="Helical" evidence="13">
    <location>
        <begin position="398"/>
        <end position="414"/>
    </location>
</feature>
<feature type="coiled-coil region" evidence="12">
    <location>
        <begin position="246"/>
        <end position="276"/>
    </location>
</feature>
<evidence type="ECO:0000256" key="11">
    <source>
        <dbReference type="ARBA" id="ARBA00023136"/>
    </source>
</evidence>
<organism evidence="17 18">
    <name type="scientific">Spiroplasma chinense</name>
    <dbReference type="NCBI Taxonomy" id="216932"/>
    <lineage>
        <taxon>Bacteria</taxon>
        <taxon>Bacillati</taxon>
        <taxon>Mycoplasmatota</taxon>
        <taxon>Mollicutes</taxon>
        <taxon>Entomoplasmatales</taxon>
        <taxon>Spiroplasmataceae</taxon>
        <taxon>Spiroplasma</taxon>
    </lineage>
</organism>
<keyword evidence="8 13" id="KW-0812">Transmembrane</keyword>
<feature type="transmembrane region" description="Helical" evidence="13">
    <location>
        <begin position="572"/>
        <end position="592"/>
    </location>
</feature>
<evidence type="ECO:0000256" key="1">
    <source>
        <dbReference type="ARBA" id="ARBA00004429"/>
    </source>
</evidence>
<dbReference type="InterPro" id="IPR003353">
    <property type="entry name" value="PTS_IIB_fruc"/>
</dbReference>
<evidence type="ECO:0000256" key="3">
    <source>
        <dbReference type="ARBA" id="ARBA00022475"/>
    </source>
</evidence>
<feature type="transmembrane region" description="Helical" evidence="13">
    <location>
        <begin position="450"/>
        <end position="471"/>
    </location>
</feature>
<feature type="transmembrane region" description="Helical" evidence="13">
    <location>
        <begin position="491"/>
        <end position="509"/>
    </location>
</feature>
<feature type="domain" description="PTS EIIB type-2" evidence="15">
    <location>
        <begin position="163"/>
        <end position="261"/>
    </location>
</feature>
<dbReference type="NCBIfam" id="TIGR01427">
    <property type="entry name" value="PTS_IIC_fructo"/>
    <property type="match status" value="1"/>
</dbReference>
<feature type="domain" description="PTS EIIA type-2" evidence="14">
    <location>
        <begin position="2"/>
        <end position="146"/>
    </location>
</feature>
<evidence type="ECO:0000259" key="14">
    <source>
        <dbReference type="PROSITE" id="PS51094"/>
    </source>
</evidence>
<dbReference type="GO" id="GO:0016301">
    <property type="term" value="F:kinase activity"/>
    <property type="evidence" value="ECO:0007669"/>
    <property type="project" value="UniProtKB-KW"/>
</dbReference>
<feature type="transmembrane region" description="Helical" evidence="13">
    <location>
        <begin position="310"/>
        <end position="335"/>
    </location>
</feature>
<keyword evidence="18" id="KW-1185">Reference proteome</keyword>